<gene>
    <name evidence="1" type="ORF">ADEAN_000149000</name>
</gene>
<dbReference type="EMBL" id="LR877146">
    <property type="protein sequence ID" value="CAD2214046.1"/>
    <property type="molecule type" value="Genomic_DNA"/>
</dbReference>
<dbReference type="AlphaFoldDB" id="A0A7G2C2Z1"/>
<name>A0A7G2C2Z1_9TRYP</name>
<protein>
    <submittedName>
        <fullName evidence="1">Uncharacterized protein</fullName>
    </submittedName>
</protein>
<sequence length="158" mass="17702">MLSALYNANTRQIEFFLDSFPAVERILDCLVTTQPADVLVALSTKSSWQHCLFSGRDTFIIPDGLPLDVADVYVSLLLSEARAEKGACETVETTVLLKLHTTRRVNHFLLLEQGTVSEQRPLPTIADTLLSKVNHTTYSDSFDERHALHLSIHLLEHS</sequence>
<evidence type="ECO:0000313" key="1">
    <source>
        <dbReference type="EMBL" id="CAD2214046.1"/>
    </source>
</evidence>
<evidence type="ECO:0000313" key="2">
    <source>
        <dbReference type="Proteomes" id="UP000515908"/>
    </source>
</evidence>
<accession>A0A7G2C2Z1</accession>
<proteinExistence type="predicted"/>
<reference evidence="1 2" key="1">
    <citation type="submission" date="2020-08" db="EMBL/GenBank/DDBJ databases">
        <authorList>
            <person name="Newling K."/>
            <person name="Davey J."/>
            <person name="Forrester S."/>
        </authorList>
    </citation>
    <scope>NUCLEOTIDE SEQUENCE [LARGE SCALE GENOMIC DNA]</scope>
    <source>
        <strain evidence="2">Crithidia deanei Carvalho (ATCC PRA-265)</strain>
    </source>
</reference>
<keyword evidence="2" id="KW-1185">Reference proteome</keyword>
<dbReference type="VEuPathDB" id="TriTrypDB:ADEAN_000149000"/>
<dbReference type="Proteomes" id="UP000515908">
    <property type="component" value="Chromosome 02"/>
</dbReference>
<organism evidence="1 2">
    <name type="scientific">Angomonas deanei</name>
    <dbReference type="NCBI Taxonomy" id="59799"/>
    <lineage>
        <taxon>Eukaryota</taxon>
        <taxon>Discoba</taxon>
        <taxon>Euglenozoa</taxon>
        <taxon>Kinetoplastea</taxon>
        <taxon>Metakinetoplastina</taxon>
        <taxon>Trypanosomatida</taxon>
        <taxon>Trypanosomatidae</taxon>
        <taxon>Strigomonadinae</taxon>
        <taxon>Angomonas</taxon>
    </lineage>
</organism>